<keyword evidence="3 4" id="KW-0949">S-adenosyl-L-methionine</keyword>
<dbReference type="STRING" id="133381.A0A2T9ZCC9"/>
<evidence type="ECO:0000256" key="2">
    <source>
        <dbReference type="ARBA" id="ARBA00022679"/>
    </source>
</evidence>
<dbReference type="Gene3D" id="3.40.50.150">
    <property type="entry name" value="Vaccinia Virus protein VP39"/>
    <property type="match status" value="1"/>
</dbReference>
<dbReference type="Proteomes" id="UP000245609">
    <property type="component" value="Unassembled WGS sequence"/>
</dbReference>
<keyword evidence="2 4" id="KW-0808">Transferase</keyword>
<evidence type="ECO:0000256" key="3">
    <source>
        <dbReference type="ARBA" id="ARBA00022691"/>
    </source>
</evidence>
<dbReference type="InterPro" id="IPR029063">
    <property type="entry name" value="SAM-dependent_MTases_sf"/>
</dbReference>
<dbReference type="EC" id="2.1.1.-" evidence="4"/>
<comment type="function">
    <text evidence="4">S-adenosyl-L-methionine-dependent methyltransferase that specifically methylates the N(1) position of an adenine present in helix 65 in 25S rRNA.</text>
</comment>
<dbReference type="EMBL" id="MBFS01000545">
    <property type="protein sequence ID" value="PVV02241.1"/>
    <property type="molecule type" value="Genomic_DNA"/>
</dbReference>
<evidence type="ECO:0000313" key="7">
    <source>
        <dbReference type="EMBL" id="PVV02241.1"/>
    </source>
</evidence>
<dbReference type="InterPro" id="IPR021867">
    <property type="entry name" value="Bmt2/SAMTOR"/>
</dbReference>
<evidence type="ECO:0000256" key="5">
    <source>
        <dbReference type="SAM" id="Coils"/>
    </source>
</evidence>
<name>A0A2T9ZCC9_9FUNG</name>
<accession>A0A2T9ZCC9</accession>
<proteinExistence type="inferred from homology"/>
<reference evidence="7 8" key="1">
    <citation type="journal article" date="2018" name="MBio">
        <title>Comparative Genomics Reveals the Core Gene Toolbox for the Fungus-Insect Symbiosis.</title>
        <authorList>
            <person name="Wang Y."/>
            <person name="Stata M."/>
            <person name="Wang W."/>
            <person name="Stajich J.E."/>
            <person name="White M.M."/>
            <person name="Moncalvo J.M."/>
        </authorList>
    </citation>
    <scope>NUCLEOTIDE SEQUENCE [LARGE SCALE GENOMIC DNA]</scope>
    <source>
        <strain evidence="7 8">SC-DP-2</strain>
    </source>
</reference>
<feature type="compositionally biased region" description="Polar residues" evidence="6">
    <location>
        <begin position="12"/>
        <end position="27"/>
    </location>
</feature>
<dbReference type="PANTHER" id="PTHR21008:SF1">
    <property type="entry name" value="25S RRNA (ADENINE(2142)-N(1))-METHYLTRANSFERASE"/>
    <property type="match status" value="1"/>
</dbReference>
<dbReference type="OrthoDB" id="5954793at2759"/>
<feature type="binding site" evidence="4">
    <location>
        <position position="164"/>
    </location>
    <ligand>
        <name>S-adenosyl-L-methionine</name>
        <dbReference type="ChEBI" id="CHEBI:59789"/>
    </ligand>
</feature>
<dbReference type="HAMAP" id="MF_03044">
    <property type="entry name" value="BMT2"/>
    <property type="match status" value="1"/>
</dbReference>
<comment type="similarity">
    <text evidence="4">Belongs to the BMT2 family.</text>
</comment>
<feature type="coiled-coil region" evidence="5">
    <location>
        <begin position="53"/>
        <end position="92"/>
    </location>
</feature>
<dbReference type="Pfam" id="PF11968">
    <property type="entry name" value="Bmt2"/>
    <property type="match status" value="1"/>
</dbReference>
<dbReference type="AlphaFoldDB" id="A0A2T9ZCC9"/>
<gene>
    <name evidence="7" type="ORF">BB560_003310</name>
</gene>
<organism evidence="7 8">
    <name type="scientific">Smittium megazygosporum</name>
    <dbReference type="NCBI Taxonomy" id="133381"/>
    <lineage>
        <taxon>Eukaryota</taxon>
        <taxon>Fungi</taxon>
        <taxon>Fungi incertae sedis</taxon>
        <taxon>Zoopagomycota</taxon>
        <taxon>Kickxellomycotina</taxon>
        <taxon>Harpellomycetes</taxon>
        <taxon>Harpellales</taxon>
        <taxon>Legeriomycetaceae</taxon>
        <taxon>Smittium</taxon>
    </lineage>
</organism>
<dbReference type="GO" id="GO:0016433">
    <property type="term" value="F:rRNA (adenine) methyltransferase activity"/>
    <property type="evidence" value="ECO:0007669"/>
    <property type="project" value="UniProtKB-UniRule"/>
</dbReference>
<dbReference type="GO" id="GO:0005730">
    <property type="term" value="C:nucleolus"/>
    <property type="evidence" value="ECO:0007669"/>
    <property type="project" value="UniProtKB-SubCell"/>
</dbReference>
<comment type="caution">
    <text evidence="7">The sequence shown here is derived from an EMBL/GenBank/DDBJ whole genome shotgun (WGS) entry which is preliminary data.</text>
</comment>
<evidence type="ECO:0000256" key="4">
    <source>
        <dbReference type="HAMAP-Rule" id="MF_03044"/>
    </source>
</evidence>
<keyword evidence="4" id="KW-0539">Nucleus</keyword>
<sequence>MPKCNKRKLPITVQTQHEGPVSNARTPSKSDKSRKKAKRTLIIQEFHTLNKSLSSIRKEIEHLSRDSSKANNKTIEQLKKSETRTLEKLNDLGGLDTYQKQSLRGQSKISGGDTSRWLIDLLFKLEILPLVNKNTKKLELLEVGALSPLNYSKEFKWIKPTCIDLNSQHKLIIECDFLSVPLDTNVSKQFPCPFDIISLSLVVNFEGDISKRGDMLIHAAKLLEPRSGLLFFVLPLPCISNSRYFNENKLLEIISSLGMKCIAKHHSSKLAYYLFKVEKSFSVSEIKGKFPKILIGDGSKKNNFCIKI</sequence>
<feature type="region of interest" description="Disordered" evidence="6">
    <location>
        <begin position="1"/>
        <end position="37"/>
    </location>
</feature>
<keyword evidence="8" id="KW-1185">Reference proteome</keyword>
<keyword evidence="5" id="KW-0175">Coiled coil</keyword>
<keyword evidence="1 4" id="KW-0489">Methyltransferase</keyword>
<protein>
    <recommendedName>
        <fullName evidence="4">25S rRNA adenine-N(1) methyltransferase</fullName>
        <ecNumber evidence="4">2.1.1.-</ecNumber>
    </recommendedName>
</protein>
<comment type="subcellular location">
    <subcellularLocation>
        <location evidence="4">Nucleus</location>
        <location evidence="4">Nucleolus</location>
    </subcellularLocation>
</comment>
<evidence type="ECO:0000256" key="6">
    <source>
        <dbReference type="SAM" id="MobiDB-lite"/>
    </source>
</evidence>
<evidence type="ECO:0000256" key="1">
    <source>
        <dbReference type="ARBA" id="ARBA00022603"/>
    </source>
</evidence>
<evidence type="ECO:0000313" key="8">
    <source>
        <dbReference type="Proteomes" id="UP000245609"/>
    </source>
</evidence>
<feature type="binding site" evidence="4">
    <location>
        <position position="144"/>
    </location>
    <ligand>
        <name>S-adenosyl-L-methionine</name>
        <dbReference type="ChEBI" id="CHEBI:59789"/>
    </ligand>
</feature>
<dbReference type="PANTHER" id="PTHR21008">
    <property type="entry name" value="S-ADENOSYLMETHIONINE SENSOR UPSTREAM OF MTORC1-RELATED"/>
    <property type="match status" value="1"/>
</dbReference>